<organism evidence="5">
    <name type="scientific">uncultured Quadrisphaera sp</name>
    <dbReference type="NCBI Taxonomy" id="904978"/>
    <lineage>
        <taxon>Bacteria</taxon>
        <taxon>Bacillati</taxon>
        <taxon>Actinomycetota</taxon>
        <taxon>Actinomycetes</taxon>
        <taxon>Kineosporiales</taxon>
        <taxon>Kineosporiaceae</taxon>
        <taxon>Quadrisphaera</taxon>
        <taxon>environmental samples</taxon>
    </lineage>
</organism>
<protein>
    <submittedName>
        <fullName evidence="5">Diacylglycerol kinase-related protein</fullName>
    </submittedName>
</protein>
<keyword evidence="3" id="KW-1208">Phospholipid metabolism</keyword>
<comment type="cofactor">
    <cofactor evidence="1">
        <name>Mg(2+)</name>
        <dbReference type="ChEBI" id="CHEBI:18420"/>
    </cofactor>
</comment>
<dbReference type="GO" id="GO:0005886">
    <property type="term" value="C:plasma membrane"/>
    <property type="evidence" value="ECO:0007669"/>
    <property type="project" value="TreeGrafter"/>
</dbReference>
<evidence type="ECO:0000259" key="4">
    <source>
        <dbReference type="Pfam" id="PF19279"/>
    </source>
</evidence>
<name>A0A6J4NZZ0_9ACTN</name>
<dbReference type="AlphaFoldDB" id="A0A6J4NZZ0"/>
<feature type="domain" description="YegS/DAGK C-terminal" evidence="4">
    <location>
        <begin position="3"/>
        <end position="111"/>
    </location>
</feature>
<accession>A0A6J4NZZ0</accession>
<evidence type="ECO:0000313" key="5">
    <source>
        <dbReference type="EMBL" id="CAA9396616.1"/>
    </source>
</evidence>
<sequence length="112" mass="11404">MLETEAVLVAVASTTTYGGGLRIAPDARCDDGLADVVVVRALSRPALLAVLPTVFAGWHTRHPAVTVHRAARVEVALADPGAAPLVAHGDGEPMAALPVVCEVAPGALRLLA</sequence>
<dbReference type="GO" id="GO:0004143">
    <property type="term" value="F:ATP-dependent diacylglycerol kinase activity"/>
    <property type="evidence" value="ECO:0007669"/>
    <property type="project" value="TreeGrafter"/>
</dbReference>
<evidence type="ECO:0000256" key="3">
    <source>
        <dbReference type="ARBA" id="ARBA00023264"/>
    </source>
</evidence>
<keyword evidence="2" id="KW-0444">Lipid biosynthesis</keyword>
<dbReference type="InterPro" id="IPR016064">
    <property type="entry name" value="NAD/diacylglycerol_kinase_sf"/>
</dbReference>
<dbReference type="PANTHER" id="PTHR12358">
    <property type="entry name" value="SPHINGOSINE KINASE"/>
    <property type="match status" value="1"/>
</dbReference>
<keyword evidence="2" id="KW-0443">Lipid metabolism</keyword>
<gene>
    <name evidence="5" type="ORF">AVDCRST_MAG35-678</name>
</gene>
<dbReference type="Gene3D" id="2.60.200.40">
    <property type="match status" value="1"/>
</dbReference>
<dbReference type="InterPro" id="IPR050187">
    <property type="entry name" value="Lipid_Phosphate_FormReg"/>
</dbReference>
<dbReference type="GO" id="GO:0008654">
    <property type="term" value="P:phospholipid biosynthetic process"/>
    <property type="evidence" value="ECO:0007669"/>
    <property type="project" value="UniProtKB-KW"/>
</dbReference>
<dbReference type="Pfam" id="PF19279">
    <property type="entry name" value="YegS_C"/>
    <property type="match status" value="1"/>
</dbReference>
<keyword evidence="5" id="KW-0418">Kinase</keyword>
<dbReference type="InterPro" id="IPR045540">
    <property type="entry name" value="YegS/DAGK_C"/>
</dbReference>
<keyword evidence="5" id="KW-0808">Transferase</keyword>
<dbReference type="EMBL" id="CADCUY010000140">
    <property type="protein sequence ID" value="CAA9396616.1"/>
    <property type="molecule type" value="Genomic_DNA"/>
</dbReference>
<keyword evidence="2" id="KW-0594">Phospholipid biosynthesis</keyword>
<evidence type="ECO:0000256" key="2">
    <source>
        <dbReference type="ARBA" id="ARBA00023209"/>
    </source>
</evidence>
<reference evidence="5" key="1">
    <citation type="submission" date="2020-02" db="EMBL/GenBank/DDBJ databases">
        <authorList>
            <person name="Meier V. D."/>
        </authorList>
    </citation>
    <scope>NUCLEOTIDE SEQUENCE</scope>
    <source>
        <strain evidence="5">AVDCRST_MAG35</strain>
    </source>
</reference>
<proteinExistence type="predicted"/>
<dbReference type="PANTHER" id="PTHR12358:SF106">
    <property type="entry name" value="LIPID KINASE YEGS"/>
    <property type="match status" value="1"/>
</dbReference>
<dbReference type="SUPFAM" id="SSF111331">
    <property type="entry name" value="NAD kinase/diacylglycerol kinase-like"/>
    <property type="match status" value="1"/>
</dbReference>
<evidence type="ECO:0000256" key="1">
    <source>
        <dbReference type="ARBA" id="ARBA00001946"/>
    </source>
</evidence>